<sequence>MSEYIVDEQGKWLIQGSARLLVEPSEVYLQQRVLEEQQRLEQELLDNLIPSKDEMLMAEVEIQTITILQEVGLI</sequence>
<name>A0A926EXF5_9FIRM</name>
<proteinExistence type="predicted"/>
<comment type="caution">
    <text evidence="1">The sequence shown here is derived from an EMBL/GenBank/DDBJ whole genome shotgun (WGS) entry which is preliminary data.</text>
</comment>
<dbReference type="EMBL" id="JACRTG010000034">
    <property type="protein sequence ID" value="MBC8589322.1"/>
    <property type="molecule type" value="Genomic_DNA"/>
</dbReference>
<accession>A0A926EXF5</accession>
<dbReference type="RefSeq" id="WP_262430788.1">
    <property type="nucleotide sequence ID" value="NZ_JACRTG010000034.1"/>
</dbReference>
<evidence type="ECO:0000313" key="2">
    <source>
        <dbReference type="Proteomes" id="UP000601171"/>
    </source>
</evidence>
<reference evidence="1" key="1">
    <citation type="submission" date="2020-08" db="EMBL/GenBank/DDBJ databases">
        <title>Genome public.</title>
        <authorList>
            <person name="Liu C."/>
            <person name="Sun Q."/>
        </authorList>
    </citation>
    <scope>NUCLEOTIDE SEQUENCE</scope>
    <source>
        <strain evidence="1">BX21</strain>
    </source>
</reference>
<dbReference type="AlphaFoldDB" id="A0A926EXF5"/>
<keyword evidence="2" id="KW-1185">Reference proteome</keyword>
<gene>
    <name evidence="1" type="ORF">H8707_13970</name>
</gene>
<protein>
    <submittedName>
        <fullName evidence="1">Uncharacterized protein</fullName>
    </submittedName>
</protein>
<dbReference type="Proteomes" id="UP000601171">
    <property type="component" value="Unassembled WGS sequence"/>
</dbReference>
<evidence type="ECO:0000313" key="1">
    <source>
        <dbReference type="EMBL" id="MBC8589322.1"/>
    </source>
</evidence>
<organism evidence="1 2">
    <name type="scientific">Paratissierella segnis</name>
    <dbReference type="NCBI Taxonomy" id="2763679"/>
    <lineage>
        <taxon>Bacteria</taxon>
        <taxon>Bacillati</taxon>
        <taxon>Bacillota</taxon>
        <taxon>Tissierellia</taxon>
        <taxon>Tissierellales</taxon>
        <taxon>Tissierellaceae</taxon>
        <taxon>Paratissierella</taxon>
    </lineage>
</organism>